<dbReference type="RefSeq" id="WP_004356650.1">
    <property type="nucleotide sequence ID" value="NZ_AMXF01000008.1"/>
</dbReference>
<comment type="caution">
    <text evidence="1">The sequence shown here is derived from an EMBL/GenBank/DDBJ whole genome shotgun (WGS) entry which is preliminary data.</text>
</comment>
<gene>
    <name evidence="1" type="ORF">C667_02918</name>
</gene>
<dbReference type="OrthoDB" id="8593745at2"/>
<dbReference type="EMBL" id="AMXF01000008">
    <property type="protein sequence ID" value="ENO98622.1"/>
    <property type="molecule type" value="Genomic_DNA"/>
</dbReference>
<dbReference type="Proteomes" id="UP000013047">
    <property type="component" value="Unassembled WGS sequence"/>
</dbReference>
<organism evidence="1 2">
    <name type="scientific">Thauera phenylacetica B4P</name>
    <dbReference type="NCBI Taxonomy" id="1234382"/>
    <lineage>
        <taxon>Bacteria</taxon>
        <taxon>Pseudomonadati</taxon>
        <taxon>Pseudomonadota</taxon>
        <taxon>Betaproteobacteria</taxon>
        <taxon>Rhodocyclales</taxon>
        <taxon>Zoogloeaceae</taxon>
        <taxon>Thauera</taxon>
    </lineage>
</organism>
<dbReference type="AlphaFoldDB" id="N6ZVW2"/>
<proteinExistence type="predicted"/>
<sequence length="105" mass="11362">MSRNTDYTNAAQQRLLRLLVVLFGDVVNGYAAGALAKAVGCSPGVMTRDLDNLRTAGVAEKDEDTGLWRLTARLPQQAVKVYAAIGRAETRLAEAKAAIHRNSDY</sequence>
<protein>
    <submittedName>
        <fullName evidence="1">IclR family transcriptional regulator</fullName>
    </submittedName>
</protein>
<reference evidence="1 2" key="1">
    <citation type="submission" date="2012-09" db="EMBL/GenBank/DDBJ databases">
        <title>Draft Genome Sequences of 6 Strains from Genus Thauera.</title>
        <authorList>
            <person name="Liu B."/>
            <person name="Shapleigh J.P."/>
            <person name="Frostegard A.H."/>
        </authorList>
    </citation>
    <scope>NUCLEOTIDE SEQUENCE [LARGE SCALE GENOMIC DNA]</scope>
    <source>
        <strain evidence="1 2">B4P</strain>
    </source>
</reference>
<accession>N6ZVW2</accession>
<evidence type="ECO:0000313" key="1">
    <source>
        <dbReference type="EMBL" id="ENO98622.1"/>
    </source>
</evidence>
<evidence type="ECO:0000313" key="2">
    <source>
        <dbReference type="Proteomes" id="UP000013047"/>
    </source>
</evidence>
<dbReference type="SUPFAM" id="SSF46785">
    <property type="entry name" value="Winged helix' DNA-binding domain"/>
    <property type="match status" value="1"/>
</dbReference>
<name>N6ZVW2_9RHOO</name>
<dbReference type="InterPro" id="IPR036390">
    <property type="entry name" value="WH_DNA-bd_sf"/>
</dbReference>
<keyword evidence="2" id="KW-1185">Reference proteome</keyword>